<dbReference type="Proteomes" id="UP001164746">
    <property type="component" value="Chromosome 4"/>
</dbReference>
<dbReference type="InterPro" id="IPR036525">
    <property type="entry name" value="Tubulin/FtsZ_GTPase_sf"/>
</dbReference>
<dbReference type="InterPro" id="IPR000217">
    <property type="entry name" value="Tubulin"/>
</dbReference>
<dbReference type="PRINTS" id="PR01161">
    <property type="entry name" value="TUBULIN"/>
</dbReference>
<evidence type="ECO:0000256" key="1">
    <source>
        <dbReference type="ARBA" id="ARBA00004114"/>
    </source>
</evidence>
<comment type="subcellular location">
    <subcellularLocation>
        <location evidence="3">Cell projection</location>
        <location evidence="3">Cilium</location>
    </subcellularLocation>
    <subcellularLocation>
        <location evidence="1">Cytoplasm</location>
        <location evidence="1">Cytoskeleton</location>
        <location evidence="1">Microtubule organizing center</location>
        <location evidence="1">Centrosome</location>
        <location evidence="1">Centriole</location>
    </subcellularLocation>
    <subcellularLocation>
        <location evidence="2">Nucleus</location>
    </subcellularLocation>
</comment>
<dbReference type="InterPro" id="IPR023123">
    <property type="entry name" value="Tubulin_C"/>
</dbReference>
<evidence type="ECO:0000256" key="5">
    <source>
        <dbReference type="ARBA" id="ARBA00014184"/>
    </source>
</evidence>
<dbReference type="PROSITE" id="PS00227">
    <property type="entry name" value="TUBULIN"/>
    <property type="match status" value="1"/>
</dbReference>
<feature type="non-terminal residue" evidence="16">
    <location>
        <position position="506"/>
    </location>
</feature>
<keyword evidence="17" id="KW-1185">Reference proteome</keyword>
<evidence type="ECO:0000256" key="13">
    <source>
        <dbReference type="ARBA" id="ARBA00046149"/>
    </source>
</evidence>
<sequence length="506" mass="57065">MPFVKENLQSNYTISVKSYKSLLTSLFVHPEREEIHGPDLCKLVVVTKEPEYLLTTFLCRDHSLHIFHRSKQTNPIIIPTERLHAFKQLKMTQVTLQIGQCGNQVGGQLFSGLVEDVNTKLSQTNLGQRANSDYTDEVLERFFHCPEKPGQLPQARAVMVDMEPKAIAQTCLEAKKSGLWMYPPKQQFWQQRGSGNNWAHGFKVHGPAAEEKIFGMIQTEAEKCDNVSGFLTFMSLAGGTGSGVGAFITQCLKDEFPHAFLLNQVVWPYSLGEVIVQNYNAVLTLSHLYQSADAVLIMENDQLHKICTQLLNIKKLGFKDINKVICHKLLGVLLPAVTEKYPGINSSNSLGVMLEHLVPCPSYKLLTVKNIPQMSDTSKDFSIDWQVKLEDSRRSLANTLILRGRDLDTVDTSSFSDPRLYPPWVPSDSRLSVYTQPRVFSSYEKCATLVSNNKSPIYSLNSVIDKAWNMFSSRAYTHLYVKHGLTEEDFVDSFVTLEQVVANYKS</sequence>
<keyword evidence="7 14" id="KW-0547">Nucleotide-binding</keyword>
<evidence type="ECO:0000256" key="3">
    <source>
        <dbReference type="ARBA" id="ARBA00004138"/>
    </source>
</evidence>
<organism evidence="16 17">
    <name type="scientific">Mya arenaria</name>
    <name type="common">Soft-shell clam</name>
    <dbReference type="NCBI Taxonomy" id="6604"/>
    <lineage>
        <taxon>Eukaryota</taxon>
        <taxon>Metazoa</taxon>
        <taxon>Spiralia</taxon>
        <taxon>Lophotrochozoa</taxon>
        <taxon>Mollusca</taxon>
        <taxon>Bivalvia</taxon>
        <taxon>Autobranchia</taxon>
        <taxon>Heteroconchia</taxon>
        <taxon>Euheterodonta</taxon>
        <taxon>Imparidentia</taxon>
        <taxon>Neoheterodontei</taxon>
        <taxon>Myida</taxon>
        <taxon>Myoidea</taxon>
        <taxon>Myidae</taxon>
        <taxon>Mya</taxon>
    </lineage>
</organism>
<dbReference type="SMART" id="SM00864">
    <property type="entry name" value="Tubulin"/>
    <property type="match status" value="1"/>
</dbReference>
<feature type="domain" description="Tubulin/FtsZ GTPase" evidence="15">
    <location>
        <begin position="139"/>
        <end position="340"/>
    </location>
</feature>
<evidence type="ECO:0000256" key="7">
    <source>
        <dbReference type="ARBA" id="ARBA00022741"/>
    </source>
</evidence>
<keyword evidence="8" id="KW-0970">Cilium biogenesis/degradation</keyword>
<evidence type="ECO:0000256" key="12">
    <source>
        <dbReference type="ARBA" id="ARBA00030594"/>
    </source>
</evidence>
<comment type="similarity">
    <text evidence="4 14">Belongs to the tubulin family.</text>
</comment>
<keyword evidence="10" id="KW-0539">Nucleus</keyword>
<dbReference type="InterPro" id="IPR003008">
    <property type="entry name" value="Tubulin_FtsZ_GTPase"/>
</dbReference>
<evidence type="ECO:0000256" key="4">
    <source>
        <dbReference type="ARBA" id="ARBA00009636"/>
    </source>
</evidence>
<evidence type="ECO:0000313" key="16">
    <source>
        <dbReference type="EMBL" id="WAR02368.1"/>
    </source>
</evidence>
<protein>
    <recommendedName>
        <fullName evidence="5">Tubulin delta chain</fullName>
    </recommendedName>
    <alternativeName>
        <fullName evidence="12">Delta-tubulin</fullName>
    </alternativeName>
</protein>
<dbReference type="CDD" id="cd02189">
    <property type="entry name" value="delta_zeta_tubulin-like"/>
    <property type="match status" value="1"/>
</dbReference>
<dbReference type="Pfam" id="PF00091">
    <property type="entry name" value="Tubulin"/>
    <property type="match status" value="1"/>
</dbReference>
<keyword evidence="9 14" id="KW-0342">GTP-binding</keyword>
<reference evidence="16" key="1">
    <citation type="submission" date="2022-11" db="EMBL/GenBank/DDBJ databases">
        <title>Centuries of genome instability and evolution in soft-shell clam transmissible cancer (bioRxiv).</title>
        <authorList>
            <person name="Hart S.F.M."/>
            <person name="Yonemitsu M.A."/>
            <person name="Giersch R.M."/>
            <person name="Beal B.F."/>
            <person name="Arriagada G."/>
            <person name="Davis B.W."/>
            <person name="Ostrander E.A."/>
            <person name="Goff S.P."/>
            <person name="Metzger M.J."/>
        </authorList>
    </citation>
    <scope>NUCLEOTIDE SEQUENCE</scope>
    <source>
        <strain evidence="16">MELC-2E11</strain>
        <tissue evidence="16">Siphon/mantle</tissue>
    </source>
</reference>
<dbReference type="SUPFAM" id="SSF55307">
    <property type="entry name" value="Tubulin C-terminal domain-like"/>
    <property type="match status" value="1"/>
</dbReference>
<evidence type="ECO:0000256" key="6">
    <source>
        <dbReference type="ARBA" id="ARBA00022701"/>
    </source>
</evidence>
<dbReference type="Gene3D" id="1.10.287.600">
    <property type="entry name" value="Helix hairpin bin"/>
    <property type="match status" value="1"/>
</dbReference>
<name>A0ABY7DXC4_MYAAR</name>
<dbReference type="InterPro" id="IPR002967">
    <property type="entry name" value="Delta_tubulin"/>
</dbReference>
<proteinExistence type="inferred from homology"/>
<evidence type="ECO:0000256" key="14">
    <source>
        <dbReference type="RuleBase" id="RU000352"/>
    </source>
</evidence>
<evidence type="ECO:0000256" key="2">
    <source>
        <dbReference type="ARBA" id="ARBA00004123"/>
    </source>
</evidence>
<evidence type="ECO:0000256" key="11">
    <source>
        <dbReference type="ARBA" id="ARBA00023273"/>
    </source>
</evidence>
<keyword evidence="6 14" id="KW-0493">Microtubule</keyword>
<gene>
    <name evidence="16" type="ORF">MAR_008926</name>
</gene>
<evidence type="ECO:0000313" key="17">
    <source>
        <dbReference type="Proteomes" id="UP001164746"/>
    </source>
</evidence>
<evidence type="ECO:0000256" key="8">
    <source>
        <dbReference type="ARBA" id="ARBA00022794"/>
    </source>
</evidence>
<dbReference type="InterPro" id="IPR017975">
    <property type="entry name" value="Tubulin_CS"/>
</dbReference>
<dbReference type="EMBL" id="CP111015">
    <property type="protein sequence ID" value="WAR02368.1"/>
    <property type="molecule type" value="Genomic_DNA"/>
</dbReference>
<accession>A0ABY7DXC4</accession>
<dbReference type="Gene3D" id="3.40.50.1440">
    <property type="entry name" value="Tubulin/FtsZ, GTPase domain"/>
    <property type="match status" value="1"/>
</dbReference>
<dbReference type="SUPFAM" id="SSF52490">
    <property type="entry name" value="Tubulin nucleotide-binding domain-like"/>
    <property type="match status" value="1"/>
</dbReference>
<dbReference type="InterPro" id="IPR008280">
    <property type="entry name" value="Tub_FtsZ_C"/>
</dbReference>
<dbReference type="PANTHER" id="PTHR11588">
    <property type="entry name" value="TUBULIN"/>
    <property type="match status" value="1"/>
</dbReference>
<evidence type="ECO:0000259" key="15">
    <source>
        <dbReference type="SMART" id="SM00864"/>
    </source>
</evidence>
<dbReference type="PRINTS" id="PR01224">
    <property type="entry name" value="DELTATUBULIN"/>
</dbReference>
<keyword evidence="11" id="KW-0966">Cell projection</keyword>
<evidence type="ECO:0000256" key="9">
    <source>
        <dbReference type="ARBA" id="ARBA00023134"/>
    </source>
</evidence>
<evidence type="ECO:0000256" key="10">
    <source>
        <dbReference type="ARBA" id="ARBA00023242"/>
    </source>
</evidence>
<comment type="function">
    <text evidence="13">Acts as a positive regulator of hedgehog signaling and regulates ciliary function.</text>
</comment>